<protein>
    <recommendedName>
        <fullName evidence="4">Outer membrane protein beta-barrel domain-containing protein</fullName>
    </recommendedName>
</protein>
<dbReference type="EMBL" id="JACONT010000030">
    <property type="protein sequence ID" value="MBC3942692.1"/>
    <property type="molecule type" value="Genomic_DNA"/>
</dbReference>
<evidence type="ECO:0000313" key="2">
    <source>
        <dbReference type="EMBL" id="MBC3942692.1"/>
    </source>
</evidence>
<accession>A0ABR7AQY4</accession>
<gene>
    <name evidence="2" type="ORF">H8S47_13525</name>
</gene>
<dbReference type="Proteomes" id="UP000597613">
    <property type="component" value="Unassembled WGS sequence"/>
</dbReference>
<proteinExistence type="predicted"/>
<dbReference type="RefSeq" id="WP_187504367.1">
    <property type="nucleotide sequence ID" value="NZ_CP162536.1"/>
</dbReference>
<organism evidence="2 3">
    <name type="scientific">Sphingomonas albertensis</name>
    <dbReference type="NCBI Taxonomy" id="2762591"/>
    <lineage>
        <taxon>Bacteria</taxon>
        <taxon>Pseudomonadati</taxon>
        <taxon>Pseudomonadota</taxon>
        <taxon>Alphaproteobacteria</taxon>
        <taxon>Sphingomonadales</taxon>
        <taxon>Sphingomonadaceae</taxon>
        <taxon>Sphingomonas</taxon>
    </lineage>
</organism>
<feature type="compositionally biased region" description="Basic and acidic residues" evidence="1">
    <location>
        <begin position="22"/>
        <end position="33"/>
    </location>
</feature>
<reference evidence="2 3" key="1">
    <citation type="submission" date="2020-08" db="EMBL/GenBank/DDBJ databases">
        <title>Putative novel bacterial strains isolated from necrotic wheat leaf tissues caused by Xanthomonas translucens.</title>
        <authorList>
            <person name="Tambong J.T."/>
        </authorList>
    </citation>
    <scope>NUCLEOTIDE SEQUENCE [LARGE SCALE GENOMIC DNA]</scope>
    <source>
        <strain evidence="3">DOAB 1063</strain>
    </source>
</reference>
<evidence type="ECO:0000256" key="1">
    <source>
        <dbReference type="SAM" id="MobiDB-lite"/>
    </source>
</evidence>
<comment type="caution">
    <text evidence="2">The sequence shown here is derived from an EMBL/GenBank/DDBJ whole genome shotgun (WGS) entry which is preliminary data.</text>
</comment>
<keyword evidence="3" id="KW-1185">Reference proteome</keyword>
<sequence length="200" mass="21430">MAMARSGTADSQDRSRTSTRSDPARSEPADEKLTTGSKDDDDDRTPGTTNDFAGLKFGVGISFTLANGDRDRVSDASIVNGIVRVNDEDNGRARIMLESHYFFTPGNPPEQETWGVGPFIALQPGTKDIIESVGIGVMVGFRRGTGDESFNLGIGAVVDPNTRVLGDGIVADLPLPPGETNVRYKEEMQTGILIISSFSF</sequence>
<evidence type="ECO:0000313" key="3">
    <source>
        <dbReference type="Proteomes" id="UP000597613"/>
    </source>
</evidence>
<name>A0ABR7AQY4_9SPHN</name>
<evidence type="ECO:0008006" key="4">
    <source>
        <dbReference type="Google" id="ProtNLM"/>
    </source>
</evidence>
<feature type="region of interest" description="Disordered" evidence="1">
    <location>
        <begin position="1"/>
        <end position="51"/>
    </location>
</feature>